<comment type="caution">
    <text evidence="11">The sequence shown here is derived from an EMBL/GenBank/DDBJ whole genome shotgun (WGS) entry which is preliminary data.</text>
</comment>
<dbReference type="InterPro" id="IPR000719">
    <property type="entry name" value="Prot_kinase_dom"/>
</dbReference>
<keyword evidence="5 11" id="KW-0418">Kinase</keyword>
<dbReference type="InterPro" id="IPR011009">
    <property type="entry name" value="Kinase-like_dom_sf"/>
</dbReference>
<keyword evidence="12" id="KW-1185">Reference proteome</keyword>
<feature type="compositionally biased region" description="Low complexity" evidence="8">
    <location>
        <begin position="278"/>
        <end position="291"/>
    </location>
</feature>
<gene>
    <name evidence="11" type="ORF">HDA35_001904</name>
</gene>
<organism evidence="11 12">
    <name type="scientific">Micromonospora purpureochromogenes</name>
    <dbReference type="NCBI Taxonomy" id="47872"/>
    <lineage>
        <taxon>Bacteria</taxon>
        <taxon>Bacillati</taxon>
        <taxon>Actinomycetota</taxon>
        <taxon>Actinomycetes</taxon>
        <taxon>Micromonosporales</taxon>
        <taxon>Micromonosporaceae</taxon>
        <taxon>Micromonospora</taxon>
    </lineage>
</organism>
<evidence type="ECO:0000259" key="10">
    <source>
        <dbReference type="PROSITE" id="PS50011"/>
    </source>
</evidence>
<evidence type="ECO:0000256" key="1">
    <source>
        <dbReference type="ARBA" id="ARBA00012513"/>
    </source>
</evidence>
<feature type="region of interest" description="Disordered" evidence="8">
    <location>
        <begin position="397"/>
        <end position="423"/>
    </location>
</feature>
<dbReference type="PROSITE" id="PS50011">
    <property type="entry name" value="PROTEIN_KINASE_DOM"/>
    <property type="match status" value="1"/>
</dbReference>
<keyword evidence="3 11" id="KW-0808">Transferase</keyword>
<dbReference type="Proteomes" id="UP000631553">
    <property type="component" value="Unassembled WGS sequence"/>
</dbReference>
<dbReference type="Pfam" id="PF22888">
    <property type="entry name" value="FIMAH"/>
    <property type="match status" value="1"/>
</dbReference>
<evidence type="ECO:0000256" key="7">
    <source>
        <dbReference type="PROSITE-ProRule" id="PRU10141"/>
    </source>
</evidence>
<keyword evidence="9" id="KW-0472">Membrane</keyword>
<dbReference type="PROSITE" id="PS00108">
    <property type="entry name" value="PROTEIN_KINASE_ST"/>
    <property type="match status" value="1"/>
</dbReference>
<dbReference type="RefSeq" id="WP_179802455.1">
    <property type="nucleotide sequence ID" value="NZ_JACCCQ010000001.1"/>
</dbReference>
<dbReference type="Gene3D" id="1.10.510.10">
    <property type="entry name" value="Transferase(Phosphotransferase) domain 1"/>
    <property type="match status" value="1"/>
</dbReference>
<evidence type="ECO:0000313" key="11">
    <source>
        <dbReference type="EMBL" id="NYF56073.1"/>
    </source>
</evidence>
<feature type="region of interest" description="Disordered" evidence="8">
    <location>
        <begin position="356"/>
        <end position="384"/>
    </location>
</feature>
<dbReference type="CDD" id="cd14014">
    <property type="entry name" value="STKc_PknB_like"/>
    <property type="match status" value="1"/>
</dbReference>
<dbReference type="GO" id="GO:0004674">
    <property type="term" value="F:protein serine/threonine kinase activity"/>
    <property type="evidence" value="ECO:0007669"/>
    <property type="project" value="UniProtKB-EC"/>
</dbReference>
<sequence length="511" mass="52459">MLRRVLDGRYQSEELLGSGGMGEVWRGRDLRLDRPVAIKVLSAAGLEEPMAAERFDREARAAARLTHPHIVGVYDFGTEGDDSYLVMEFVEGRTVSALIVDGPLPVEHAVSIAVQACDGIAAAHAAGVVHRDVKPGNLIVTPSGIVKICDFGIARLSETAGHNTLTGPATKLGTSSYMAPEQALGKPVDPRTDLYGLGCTLYAMLAGAPPFSGDPLSVLHQHVNDPPAPLRDRRPDVPVALDALMSELLAKDPAARPTSAREVRDRLAALMASPDALPAAGPPLGSGTVAPAGPPSPSDPGAAGAGPSAPDPVAPVGSPGTGGRPARRRQRAVLLAAGILAVALLALAAVALRAPGGDTSADSGTRAAQPTVAPAPASTAARPSVVAVPVTVAPTTPSLRTVAPTTPTSRAPSPRAVSRTPAPPADPVVAMRLSIQEQVEAGQLNPDAAKDLHSKVDAIAKEIAEDDPEQAEEQVKKLRDKLSELLRGGKLTAAGYDDLTAGVDRIAAALQ</sequence>
<feature type="binding site" evidence="7">
    <location>
        <position position="39"/>
    </location>
    <ligand>
        <name>ATP</name>
        <dbReference type="ChEBI" id="CHEBI:30616"/>
    </ligand>
</feature>
<feature type="compositionally biased region" description="Low complexity" evidence="8">
    <location>
        <begin position="365"/>
        <end position="384"/>
    </location>
</feature>
<evidence type="ECO:0000256" key="6">
    <source>
        <dbReference type="ARBA" id="ARBA00022840"/>
    </source>
</evidence>
<keyword evidence="9" id="KW-1133">Transmembrane helix</keyword>
<evidence type="ECO:0000256" key="8">
    <source>
        <dbReference type="SAM" id="MobiDB-lite"/>
    </source>
</evidence>
<dbReference type="Pfam" id="PF00069">
    <property type="entry name" value="Pkinase"/>
    <property type="match status" value="1"/>
</dbReference>
<dbReference type="InterPro" id="IPR017441">
    <property type="entry name" value="Protein_kinase_ATP_BS"/>
</dbReference>
<dbReference type="EMBL" id="JACCCQ010000001">
    <property type="protein sequence ID" value="NYF56073.1"/>
    <property type="molecule type" value="Genomic_DNA"/>
</dbReference>
<dbReference type="PANTHER" id="PTHR43289:SF6">
    <property type="entry name" value="SERINE_THREONINE-PROTEIN KINASE NEKL-3"/>
    <property type="match status" value="1"/>
</dbReference>
<accession>A0ABX2RHU8</accession>
<dbReference type="PROSITE" id="PS00107">
    <property type="entry name" value="PROTEIN_KINASE_ATP"/>
    <property type="match status" value="1"/>
</dbReference>
<evidence type="ECO:0000256" key="5">
    <source>
        <dbReference type="ARBA" id="ARBA00022777"/>
    </source>
</evidence>
<dbReference type="SMART" id="SM00220">
    <property type="entry name" value="S_TKc"/>
    <property type="match status" value="1"/>
</dbReference>
<feature type="compositionally biased region" description="Low complexity" evidence="8">
    <location>
        <begin position="299"/>
        <end position="308"/>
    </location>
</feature>
<protein>
    <recommendedName>
        <fullName evidence="1">non-specific serine/threonine protein kinase</fullName>
        <ecNumber evidence="1">2.7.11.1</ecNumber>
    </recommendedName>
</protein>
<dbReference type="Gene3D" id="3.30.200.20">
    <property type="entry name" value="Phosphorylase Kinase, domain 1"/>
    <property type="match status" value="1"/>
</dbReference>
<evidence type="ECO:0000256" key="3">
    <source>
        <dbReference type="ARBA" id="ARBA00022679"/>
    </source>
</evidence>
<dbReference type="InterPro" id="IPR054470">
    <property type="entry name" value="FIMAH_dom"/>
</dbReference>
<feature type="region of interest" description="Disordered" evidence="8">
    <location>
        <begin position="278"/>
        <end position="327"/>
    </location>
</feature>
<feature type="transmembrane region" description="Helical" evidence="9">
    <location>
        <begin position="332"/>
        <end position="352"/>
    </location>
</feature>
<keyword evidence="6 7" id="KW-0067">ATP-binding</keyword>
<dbReference type="EC" id="2.7.11.1" evidence="1"/>
<name>A0ABX2RHU8_9ACTN</name>
<feature type="compositionally biased region" description="Low complexity" evidence="8">
    <location>
        <begin position="397"/>
        <end position="416"/>
    </location>
</feature>
<feature type="domain" description="Protein kinase" evidence="10">
    <location>
        <begin position="10"/>
        <end position="270"/>
    </location>
</feature>
<reference evidence="11 12" key="1">
    <citation type="submission" date="2020-07" db="EMBL/GenBank/DDBJ databases">
        <title>Sequencing the genomes of 1000 actinobacteria strains.</title>
        <authorList>
            <person name="Klenk H.-P."/>
        </authorList>
    </citation>
    <scope>NUCLEOTIDE SEQUENCE [LARGE SCALE GENOMIC DNA]</scope>
    <source>
        <strain evidence="11 12">DSM 43814</strain>
    </source>
</reference>
<evidence type="ECO:0000256" key="9">
    <source>
        <dbReference type="SAM" id="Phobius"/>
    </source>
</evidence>
<evidence type="ECO:0000313" key="12">
    <source>
        <dbReference type="Proteomes" id="UP000631553"/>
    </source>
</evidence>
<dbReference type="InterPro" id="IPR008271">
    <property type="entry name" value="Ser/Thr_kinase_AS"/>
</dbReference>
<proteinExistence type="predicted"/>
<dbReference type="SUPFAM" id="SSF56112">
    <property type="entry name" value="Protein kinase-like (PK-like)"/>
    <property type="match status" value="1"/>
</dbReference>
<keyword evidence="2" id="KW-0723">Serine/threonine-protein kinase</keyword>
<dbReference type="PANTHER" id="PTHR43289">
    <property type="entry name" value="MITOGEN-ACTIVATED PROTEIN KINASE KINASE KINASE 20-RELATED"/>
    <property type="match status" value="1"/>
</dbReference>
<evidence type="ECO:0000256" key="2">
    <source>
        <dbReference type="ARBA" id="ARBA00022527"/>
    </source>
</evidence>
<evidence type="ECO:0000256" key="4">
    <source>
        <dbReference type="ARBA" id="ARBA00022741"/>
    </source>
</evidence>
<keyword evidence="4 7" id="KW-0547">Nucleotide-binding</keyword>
<keyword evidence="9" id="KW-0812">Transmembrane</keyword>